<protein>
    <submittedName>
        <fullName evidence="12">ClC family H(+)/Cl(-) exchange transporter</fullName>
    </submittedName>
</protein>
<dbReference type="PANTHER" id="PTHR43427:SF6">
    <property type="entry name" value="CHLORIDE CHANNEL PROTEIN CLC-E"/>
    <property type="match status" value="1"/>
</dbReference>
<feature type="transmembrane region" description="Helical" evidence="10">
    <location>
        <begin position="328"/>
        <end position="349"/>
    </location>
</feature>
<dbReference type="PANTHER" id="PTHR43427">
    <property type="entry name" value="CHLORIDE CHANNEL PROTEIN CLC-E"/>
    <property type="match status" value="1"/>
</dbReference>
<comment type="caution">
    <text evidence="12">The sequence shown here is derived from an EMBL/GenBank/DDBJ whole genome shotgun (WGS) entry which is preliminary data.</text>
</comment>
<dbReference type="SUPFAM" id="SSF81340">
    <property type="entry name" value="Clc chloride channel"/>
    <property type="match status" value="1"/>
</dbReference>
<feature type="transmembrane region" description="Helical" evidence="10">
    <location>
        <begin position="264"/>
        <end position="285"/>
    </location>
</feature>
<feature type="transmembrane region" description="Helical" evidence="10">
    <location>
        <begin position="16"/>
        <end position="37"/>
    </location>
</feature>
<feature type="transmembrane region" description="Helical" evidence="10">
    <location>
        <begin position="189"/>
        <end position="210"/>
    </location>
</feature>
<evidence type="ECO:0000256" key="10">
    <source>
        <dbReference type="SAM" id="Phobius"/>
    </source>
</evidence>
<evidence type="ECO:0000259" key="11">
    <source>
        <dbReference type="PROSITE" id="PS51202"/>
    </source>
</evidence>
<dbReference type="Pfam" id="PF02080">
    <property type="entry name" value="TrkA_C"/>
    <property type="match status" value="1"/>
</dbReference>
<dbReference type="GO" id="GO:0005254">
    <property type="term" value="F:chloride channel activity"/>
    <property type="evidence" value="ECO:0007669"/>
    <property type="project" value="UniProtKB-KW"/>
</dbReference>
<dbReference type="CDD" id="cd01031">
    <property type="entry name" value="EriC"/>
    <property type="match status" value="1"/>
</dbReference>
<evidence type="ECO:0000256" key="5">
    <source>
        <dbReference type="ARBA" id="ARBA00023065"/>
    </source>
</evidence>
<feature type="transmembrane region" description="Helical" evidence="10">
    <location>
        <begin position="297"/>
        <end position="322"/>
    </location>
</feature>
<dbReference type="GO" id="GO:0008324">
    <property type="term" value="F:monoatomic cation transmembrane transporter activity"/>
    <property type="evidence" value="ECO:0007669"/>
    <property type="project" value="InterPro"/>
</dbReference>
<feature type="transmembrane region" description="Helical" evidence="10">
    <location>
        <begin position="153"/>
        <end position="177"/>
    </location>
</feature>
<keyword evidence="4 10" id="KW-1133">Transmembrane helix</keyword>
<reference evidence="12 13" key="1">
    <citation type="submission" date="2020-07" db="EMBL/GenBank/DDBJ databases">
        <title>Description of Limosilactobacillus balticus sp. nov., Limosilactobacillus agrestis sp. nov., Limosilactobacillus albertensis sp. nov., Limosilactobacillus rudii sp. nov., Limosilactobacillus fastidiosus sp. nov., five novel Limosilactobacillus species isolated from the vertebrate gastrointestinal tract, and proposal of 6 subspecies of Limosilactobacillus reuteri adapted to the gastrointestinal tract of specific vertebrate hosts.</title>
        <authorList>
            <person name="Li F."/>
            <person name="Cheng C."/>
            <person name="Zheng J."/>
            <person name="Quevedo R.M."/>
            <person name="Li J."/>
            <person name="Roos S."/>
            <person name="Gaenzle M.G."/>
            <person name="Walter J."/>
        </authorList>
    </citation>
    <scope>NUCLEOTIDE SEQUENCE [LARGE SCALE GENOMIC DNA]</scope>
    <source>
        <strain evidence="12 13">WF-MA3-C</strain>
    </source>
</reference>
<accession>A0A7W3YCA3</accession>
<dbReference type="InterPro" id="IPR036721">
    <property type="entry name" value="RCK_C_sf"/>
</dbReference>
<keyword evidence="9" id="KW-0407">Ion channel</keyword>
<organism evidence="12 13">
    <name type="scientific">Limosilactobacillus fastidiosus</name>
    <dbReference type="NCBI Taxonomy" id="2759855"/>
    <lineage>
        <taxon>Bacteria</taxon>
        <taxon>Bacillati</taxon>
        <taxon>Bacillota</taxon>
        <taxon>Bacilli</taxon>
        <taxon>Lactobacillales</taxon>
        <taxon>Lactobacillaceae</taxon>
        <taxon>Limosilactobacillus</taxon>
    </lineage>
</organism>
<feature type="transmembrane region" description="Helical" evidence="10">
    <location>
        <begin position="222"/>
        <end position="244"/>
    </location>
</feature>
<keyword evidence="7" id="KW-0869">Chloride channel</keyword>
<sequence>MDKKVITNQNSQVKQLIRAIIIGLLTGLVVSTFRLIIQHFLQFVQISFNYFHQQPTGLIYWAVGSVILALILGHLAQRYPNIKGSGIPQVEGQLKCQFEEKWWPVLWRKYLGGIFAIGSGLFLGREGPSIQLGATIGQGVAETAHVDSLNRRVGIASGAAAGLAAAFNAPIASTIFILEEVYHNFSPLIWLATFISSLCSNMVSMTIFGLKPVLNVPYHYELPVGLYWHLIILGVILGILGRLYQVVILHLDYWSGKLTWLKPTAYPIIPFLLVIPVAWYLPYTLGGGNQLIAELRLLPFSLSLFVGLFILRFIFSMISYGSQLPGGIFLPILTLGAVLGAAYCALMNNWGILPIQYLPNFIIYAMAGYFACISKAPFTAILLITEMVGSLAHLMPLAMVSIIAYLVVDVLHGKPVYTEMFENFIGLRTEKKPLHQETLSISVYPGSELDGCKIADYNWPADCIVSLIYRGEDKIIPNGRTVLLAGDTLVIQANISDKNKLQEILEQASHAPKM</sequence>
<dbReference type="PROSITE" id="PS51202">
    <property type="entry name" value="RCK_C"/>
    <property type="match status" value="1"/>
</dbReference>
<dbReference type="Gene3D" id="3.30.70.1450">
    <property type="entry name" value="Regulator of K+ conductance, C-terminal domain"/>
    <property type="match status" value="1"/>
</dbReference>
<dbReference type="SUPFAM" id="SSF116726">
    <property type="entry name" value="TrkA C-terminal domain-like"/>
    <property type="match status" value="1"/>
</dbReference>
<evidence type="ECO:0000313" key="12">
    <source>
        <dbReference type="EMBL" id="MBB1086103.1"/>
    </source>
</evidence>
<keyword evidence="3 10" id="KW-0812">Transmembrane</keyword>
<evidence type="ECO:0000313" key="13">
    <source>
        <dbReference type="Proteomes" id="UP000518255"/>
    </source>
</evidence>
<feature type="transmembrane region" description="Helical" evidence="10">
    <location>
        <begin position="390"/>
        <end position="411"/>
    </location>
</feature>
<evidence type="ECO:0000256" key="7">
    <source>
        <dbReference type="ARBA" id="ARBA00023173"/>
    </source>
</evidence>
<feature type="transmembrane region" description="Helical" evidence="10">
    <location>
        <begin position="361"/>
        <end position="384"/>
    </location>
</feature>
<evidence type="ECO:0000256" key="3">
    <source>
        <dbReference type="ARBA" id="ARBA00022692"/>
    </source>
</evidence>
<dbReference type="PRINTS" id="PR00762">
    <property type="entry name" value="CLCHANNEL"/>
</dbReference>
<dbReference type="Proteomes" id="UP000518255">
    <property type="component" value="Unassembled WGS sequence"/>
</dbReference>
<evidence type="ECO:0000256" key="8">
    <source>
        <dbReference type="ARBA" id="ARBA00023214"/>
    </source>
</evidence>
<evidence type="ECO:0000256" key="2">
    <source>
        <dbReference type="ARBA" id="ARBA00022448"/>
    </source>
</evidence>
<evidence type="ECO:0000256" key="1">
    <source>
        <dbReference type="ARBA" id="ARBA00004141"/>
    </source>
</evidence>
<dbReference type="InterPro" id="IPR014743">
    <property type="entry name" value="Cl-channel_core"/>
</dbReference>
<keyword evidence="5" id="KW-0406">Ion transport</keyword>
<dbReference type="GO" id="GO:0006813">
    <property type="term" value="P:potassium ion transport"/>
    <property type="evidence" value="ECO:0007669"/>
    <property type="project" value="InterPro"/>
</dbReference>
<comment type="subcellular location">
    <subcellularLocation>
        <location evidence="1">Membrane</location>
        <topology evidence="1">Multi-pass membrane protein</topology>
    </subcellularLocation>
</comment>
<feature type="domain" description="RCK C-terminal" evidence="11">
    <location>
        <begin position="425"/>
        <end position="507"/>
    </location>
</feature>
<proteinExistence type="predicted"/>
<dbReference type="GO" id="GO:0034707">
    <property type="term" value="C:chloride channel complex"/>
    <property type="evidence" value="ECO:0007669"/>
    <property type="project" value="UniProtKB-KW"/>
</dbReference>
<gene>
    <name evidence="12" type="ORF">H5R63_04765</name>
</gene>
<evidence type="ECO:0000256" key="4">
    <source>
        <dbReference type="ARBA" id="ARBA00022989"/>
    </source>
</evidence>
<keyword evidence="6 10" id="KW-0472">Membrane</keyword>
<dbReference type="Pfam" id="PF00654">
    <property type="entry name" value="Voltage_CLC"/>
    <property type="match status" value="1"/>
</dbReference>
<keyword evidence="8" id="KW-0868">Chloride</keyword>
<evidence type="ECO:0000256" key="6">
    <source>
        <dbReference type="ARBA" id="ARBA00023136"/>
    </source>
</evidence>
<dbReference type="RefSeq" id="WP_182580988.1">
    <property type="nucleotide sequence ID" value="NZ_JACIUY010000050.1"/>
</dbReference>
<evidence type="ECO:0000256" key="9">
    <source>
        <dbReference type="ARBA" id="ARBA00023303"/>
    </source>
</evidence>
<feature type="transmembrane region" description="Helical" evidence="10">
    <location>
        <begin position="57"/>
        <end position="76"/>
    </location>
</feature>
<dbReference type="AlphaFoldDB" id="A0A7W3YCA3"/>
<keyword evidence="2" id="KW-0813">Transport</keyword>
<dbReference type="InterPro" id="IPR050368">
    <property type="entry name" value="ClC-type_chloride_channel"/>
</dbReference>
<dbReference type="EMBL" id="JACIUY010000050">
    <property type="protein sequence ID" value="MBB1086103.1"/>
    <property type="molecule type" value="Genomic_DNA"/>
</dbReference>
<name>A0A7W3YCA3_9LACO</name>
<dbReference type="Gene3D" id="1.10.3080.10">
    <property type="entry name" value="Clc chloride channel"/>
    <property type="match status" value="1"/>
</dbReference>
<dbReference type="InterPro" id="IPR001807">
    <property type="entry name" value="ClC"/>
</dbReference>
<dbReference type="InterPro" id="IPR006037">
    <property type="entry name" value="RCK_C"/>
</dbReference>